<dbReference type="InterPro" id="IPR009057">
    <property type="entry name" value="Homeodomain-like_sf"/>
</dbReference>
<evidence type="ECO:0000313" key="5">
    <source>
        <dbReference type="Proteomes" id="UP001185792"/>
    </source>
</evidence>
<dbReference type="Proteomes" id="UP001185792">
    <property type="component" value="Unassembled WGS sequence"/>
</dbReference>
<comment type="caution">
    <text evidence="4">The sequence shown here is derived from an EMBL/GenBank/DDBJ whole genome shotgun (WGS) entry which is preliminary data.</text>
</comment>
<dbReference type="SUPFAM" id="SSF46689">
    <property type="entry name" value="Homeodomain-like"/>
    <property type="match status" value="1"/>
</dbReference>
<dbReference type="InterPro" id="IPR001647">
    <property type="entry name" value="HTH_TetR"/>
</dbReference>
<gene>
    <name evidence="4" type="ORF">R4198_16405</name>
</gene>
<evidence type="ECO:0000313" key="4">
    <source>
        <dbReference type="EMBL" id="MDV7135287.1"/>
    </source>
</evidence>
<dbReference type="RefSeq" id="WP_317713719.1">
    <property type="nucleotide sequence ID" value="NZ_JAWLUM010000002.1"/>
</dbReference>
<feature type="domain" description="HTH tetR-type" evidence="3">
    <location>
        <begin position="13"/>
        <end position="73"/>
    </location>
</feature>
<reference evidence="4 5" key="1">
    <citation type="submission" date="2023-10" db="EMBL/GenBank/DDBJ databases">
        <title>Development of a sustainable strategy for remediation of hydrocarbon-contaminated territories based on the waste exchange concept.</title>
        <authorList>
            <person name="Krivoruchko A."/>
        </authorList>
    </citation>
    <scope>NUCLEOTIDE SEQUENCE [LARGE SCALE GENOMIC DNA]</scope>
    <source>
        <strain evidence="4 5">IEGM 1236</strain>
    </source>
</reference>
<dbReference type="PROSITE" id="PS50977">
    <property type="entry name" value="HTH_TETR_2"/>
    <property type="match status" value="1"/>
</dbReference>
<evidence type="ECO:0000256" key="1">
    <source>
        <dbReference type="ARBA" id="ARBA00023125"/>
    </source>
</evidence>
<feature type="DNA-binding region" description="H-T-H motif" evidence="2">
    <location>
        <begin position="36"/>
        <end position="55"/>
    </location>
</feature>
<name>A0ABU4EVK5_WILMA</name>
<dbReference type="Gene3D" id="1.10.357.10">
    <property type="entry name" value="Tetracycline Repressor, domain 2"/>
    <property type="match status" value="1"/>
</dbReference>
<organism evidence="4 5">
    <name type="scientific">Williamsia marianensis</name>
    <dbReference type="NCBI Taxonomy" id="85044"/>
    <lineage>
        <taxon>Bacteria</taxon>
        <taxon>Bacillati</taxon>
        <taxon>Actinomycetota</taxon>
        <taxon>Actinomycetes</taxon>
        <taxon>Mycobacteriales</taxon>
        <taxon>Nocardiaceae</taxon>
        <taxon>Williamsia</taxon>
    </lineage>
</organism>
<keyword evidence="1 2" id="KW-0238">DNA-binding</keyword>
<accession>A0ABU4EVK5</accession>
<dbReference type="EMBL" id="JAWLUM010000002">
    <property type="protein sequence ID" value="MDV7135287.1"/>
    <property type="molecule type" value="Genomic_DNA"/>
</dbReference>
<evidence type="ECO:0000256" key="2">
    <source>
        <dbReference type="PROSITE-ProRule" id="PRU00335"/>
    </source>
</evidence>
<sequence length="185" mass="19680">MSADWLVGSDRTDVARERMLSLAGALIAERGIDRFDLNELAARAHCSRATVYRHTGGRTRLLEAVFTHTSSAIAETVGHAVAGLAGEQRAQTAIAVTLGEFRTNRIARQFLRSRHVLDGAKAATRSPVLWAIAAELTGIDPANTIASSLAVRSVLTLALWPPADPADEPHLIAALCTALLGADRP</sequence>
<evidence type="ECO:0000259" key="3">
    <source>
        <dbReference type="PROSITE" id="PS50977"/>
    </source>
</evidence>
<keyword evidence="5" id="KW-1185">Reference proteome</keyword>
<proteinExistence type="predicted"/>
<dbReference type="Pfam" id="PF00440">
    <property type="entry name" value="TetR_N"/>
    <property type="match status" value="1"/>
</dbReference>
<protein>
    <submittedName>
        <fullName evidence="4">TetR/AcrR family transcriptional regulator</fullName>
    </submittedName>
</protein>